<dbReference type="STRING" id="525918.SAMN05660964_02257"/>
<evidence type="ECO:0000256" key="4">
    <source>
        <dbReference type="ARBA" id="ARBA00022692"/>
    </source>
</evidence>
<dbReference type="EMBL" id="FNQP01000012">
    <property type="protein sequence ID" value="SEA72522.1"/>
    <property type="molecule type" value="Genomic_DNA"/>
</dbReference>
<evidence type="ECO:0000256" key="1">
    <source>
        <dbReference type="ARBA" id="ARBA00004651"/>
    </source>
</evidence>
<keyword evidence="5 7" id="KW-1133">Transmembrane helix</keyword>
<dbReference type="Pfam" id="PF01899">
    <property type="entry name" value="MNHE"/>
    <property type="match status" value="1"/>
</dbReference>
<protein>
    <submittedName>
        <fullName evidence="8">Multisubunit potassium/proton antiporter, PhaE subunit (TC 2.A.63.1.1)</fullName>
    </submittedName>
</protein>
<comment type="subcellular location">
    <subcellularLocation>
        <location evidence="1">Cell membrane</location>
        <topology evidence="1">Multi-pass membrane protein</topology>
    </subcellularLocation>
</comment>
<dbReference type="Proteomes" id="UP000199397">
    <property type="component" value="Unassembled WGS sequence"/>
</dbReference>
<dbReference type="OrthoDB" id="9807187at2"/>
<dbReference type="AlphaFoldDB" id="A0A1H4DJX8"/>
<keyword evidence="6 7" id="KW-0472">Membrane</keyword>
<dbReference type="InterPro" id="IPR002758">
    <property type="entry name" value="Cation_antiport_E"/>
</dbReference>
<feature type="transmembrane region" description="Helical" evidence="7">
    <location>
        <begin position="64"/>
        <end position="85"/>
    </location>
</feature>
<evidence type="ECO:0000256" key="3">
    <source>
        <dbReference type="ARBA" id="ARBA00022475"/>
    </source>
</evidence>
<evidence type="ECO:0000256" key="5">
    <source>
        <dbReference type="ARBA" id="ARBA00022989"/>
    </source>
</evidence>
<reference evidence="8 9" key="1">
    <citation type="submission" date="2016-10" db="EMBL/GenBank/DDBJ databases">
        <authorList>
            <person name="de Groot N.N."/>
        </authorList>
    </citation>
    <scope>NUCLEOTIDE SEQUENCE [LARGE SCALE GENOMIC DNA]</scope>
    <source>
        <strain evidence="8 9">DSM 21228</strain>
    </source>
</reference>
<evidence type="ECO:0000313" key="9">
    <source>
        <dbReference type="Proteomes" id="UP000199397"/>
    </source>
</evidence>
<proteinExistence type="inferred from homology"/>
<dbReference type="PANTHER" id="PTHR34584">
    <property type="entry name" value="NA(+)/H(+) ANTIPORTER SUBUNIT E1"/>
    <property type="match status" value="1"/>
</dbReference>
<dbReference type="PIRSF" id="PIRSF019239">
    <property type="entry name" value="MrpE"/>
    <property type="match status" value="1"/>
</dbReference>
<accession>A0A1H4DJX8</accession>
<dbReference type="RefSeq" id="WP_093068725.1">
    <property type="nucleotide sequence ID" value="NZ_FNQP01000012.1"/>
</dbReference>
<dbReference type="GO" id="GO:0008324">
    <property type="term" value="F:monoatomic cation transmembrane transporter activity"/>
    <property type="evidence" value="ECO:0007669"/>
    <property type="project" value="InterPro"/>
</dbReference>
<dbReference type="PANTHER" id="PTHR34584:SF1">
    <property type="entry name" value="NA(+)_H(+) ANTIPORTER SUBUNIT E1"/>
    <property type="match status" value="1"/>
</dbReference>
<gene>
    <name evidence="8" type="ORF">SAMN05660964_02257</name>
</gene>
<dbReference type="GO" id="GO:0005886">
    <property type="term" value="C:plasma membrane"/>
    <property type="evidence" value="ECO:0007669"/>
    <property type="project" value="UniProtKB-SubCell"/>
</dbReference>
<evidence type="ECO:0000313" key="8">
    <source>
        <dbReference type="EMBL" id="SEA72522.1"/>
    </source>
</evidence>
<evidence type="ECO:0000256" key="7">
    <source>
        <dbReference type="SAM" id="Phobius"/>
    </source>
</evidence>
<keyword evidence="3" id="KW-1003">Cell membrane</keyword>
<dbReference type="NCBIfam" id="NF006518">
    <property type="entry name" value="PRK08965.1-2"/>
    <property type="match status" value="1"/>
</dbReference>
<organism evidence="8 9">
    <name type="scientific">Thiothrix caldifontis</name>
    <dbReference type="NCBI Taxonomy" id="525918"/>
    <lineage>
        <taxon>Bacteria</taxon>
        <taxon>Pseudomonadati</taxon>
        <taxon>Pseudomonadota</taxon>
        <taxon>Gammaproteobacteria</taxon>
        <taxon>Thiotrichales</taxon>
        <taxon>Thiotrichaceae</taxon>
        <taxon>Thiothrix</taxon>
    </lineage>
</organism>
<sequence length="164" mass="18243">MLKRLLPHPLLSVLLLLIWLLLNNTVAMGHVVLGAGLALLIPFLTVGFWPERVCVQRPWVLLKFLAVVLWDIVVANLNVAALILGSTRKLQPAFMLLELDIRSPLGVSLLANTISLTPGTVSCEVSADRRQLLIHALHVTDVEASIREMKQRYEQPLIEVLCEC</sequence>
<comment type="similarity">
    <text evidence="2">Belongs to the CPA3 antiporters (TC 2.A.63) subunit E family.</text>
</comment>
<evidence type="ECO:0000256" key="2">
    <source>
        <dbReference type="ARBA" id="ARBA00006228"/>
    </source>
</evidence>
<keyword evidence="9" id="KW-1185">Reference proteome</keyword>
<keyword evidence="4 7" id="KW-0812">Transmembrane</keyword>
<evidence type="ECO:0000256" key="6">
    <source>
        <dbReference type="ARBA" id="ARBA00023136"/>
    </source>
</evidence>
<name>A0A1H4DJX8_9GAMM</name>